<accession>A0A437JT45</accession>
<dbReference type="PIRSF" id="PIRSF004761">
    <property type="entry name" value="Hydrgn_mat_HypA"/>
    <property type="match status" value="1"/>
</dbReference>
<protein>
    <recommendedName>
        <fullName evidence="5">Hydrogenase maturation factor HypA</fullName>
    </recommendedName>
</protein>
<reference evidence="6 7" key="1">
    <citation type="submission" date="2019-01" db="EMBL/GenBank/DDBJ databases">
        <authorList>
            <person name="Chen W.-M."/>
        </authorList>
    </citation>
    <scope>NUCLEOTIDE SEQUENCE [LARGE SCALE GENOMIC DNA]</scope>
    <source>
        <strain evidence="6 7">ICH-3</strain>
    </source>
</reference>
<feature type="binding site" evidence="5">
    <location>
        <position position="89"/>
    </location>
    <ligand>
        <name>Zn(2+)</name>
        <dbReference type="ChEBI" id="CHEBI:29105"/>
    </ligand>
</feature>
<comment type="function">
    <text evidence="5">Involved in the maturation of [NiFe] hydrogenases. Required for nickel insertion into the metal center of the hydrogenase.</text>
</comment>
<dbReference type="AlphaFoldDB" id="A0A437JT45"/>
<dbReference type="Proteomes" id="UP000288178">
    <property type="component" value="Unassembled WGS sequence"/>
</dbReference>
<feature type="binding site" evidence="5">
    <location>
        <position position="73"/>
    </location>
    <ligand>
        <name>Zn(2+)</name>
        <dbReference type="ChEBI" id="CHEBI:29105"/>
    </ligand>
</feature>
<dbReference type="HAMAP" id="MF_00213">
    <property type="entry name" value="HypA_HybF"/>
    <property type="match status" value="1"/>
</dbReference>
<keyword evidence="2 5" id="KW-0533">Nickel</keyword>
<feature type="binding site" evidence="5">
    <location>
        <position position="76"/>
    </location>
    <ligand>
        <name>Zn(2+)</name>
        <dbReference type="ChEBI" id="CHEBI:29105"/>
    </ligand>
</feature>
<dbReference type="GO" id="GO:0051604">
    <property type="term" value="P:protein maturation"/>
    <property type="evidence" value="ECO:0007669"/>
    <property type="project" value="InterPro"/>
</dbReference>
<evidence type="ECO:0000313" key="7">
    <source>
        <dbReference type="Proteomes" id="UP000288178"/>
    </source>
</evidence>
<feature type="binding site" evidence="5">
    <location>
        <position position="92"/>
    </location>
    <ligand>
        <name>Zn(2+)</name>
        <dbReference type="ChEBI" id="CHEBI:29105"/>
    </ligand>
</feature>
<organism evidence="6 7">
    <name type="scientific">Rubrivivax albus</name>
    <dbReference type="NCBI Taxonomy" id="2499835"/>
    <lineage>
        <taxon>Bacteria</taxon>
        <taxon>Pseudomonadati</taxon>
        <taxon>Pseudomonadota</taxon>
        <taxon>Betaproteobacteria</taxon>
        <taxon>Burkholderiales</taxon>
        <taxon>Sphaerotilaceae</taxon>
        <taxon>Rubrivivax</taxon>
    </lineage>
</organism>
<sequence>MHEMSLAGGILKLVDDAAARDPFTRVKCLVLDCGALAGVEVHALRFALEAIAPGTRLDGAEIVVHEPPGQAFCMSCGQRVEIMSRVDPCPACGSFKLQPTGGLDLTVRELIVHEEAEN</sequence>
<dbReference type="InterPro" id="IPR000688">
    <property type="entry name" value="HypA/HybF"/>
</dbReference>
<dbReference type="PROSITE" id="PS01249">
    <property type="entry name" value="HYPA"/>
    <property type="match status" value="1"/>
</dbReference>
<evidence type="ECO:0000256" key="2">
    <source>
        <dbReference type="ARBA" id="ARBA00022596"/>
    </source>
</evidence>
<dbReference type="RefSeq" id="WP_128199617.1">
    <property type="nucleotide sequence ID" value="NZ_SACT01000006.1"/>
</dbReference>
<keyword evidence="3 5" id="KW-0479">Metal-binding</keyword>
<dbReference type="PANTHER" id="PTHR34535">
    <property type="entry name" value="HYDROGENASE MATURATION FACTOR HYPA"/>
    <property type="match status" value="1"/>
</dbReference>
<comment type="similarity">
    <text evidence="1 5">Belongs to the HypA/HybF family.</text>
</comment>
<feature type="binding site" evidence="5">
    <location>
        <position position="2"/>
    </location>
    <ligand>
        <name>Ni(2+)</name>
        <dbReference type="ChEBI" id="CHEBI:49786"/>
    </ligand>
</feature>
<evidence type="ECO:0000256" key="3">
    <source>
        <dbReference type="ARBA" id="ARBA00022723"/>
    </source>
</evidence>
<dbReference type="GO" id="GO:0008270">
    <property type="term" value="F:zinc ion binding"/>
    <property type="evidence" value="ECO:0007669"/>
    <property type="project" value="UniProtKB-UniRule"/>
</dbReference>
<dbReference type="EMBL" id="SACT01000006">
    <property type="protein sequence ID" value="RVT50107.1"/>
    <property type="molecule type" value="Genomic_DNA"/>
</dbReference>
<dbReference type="GO" id="GO:0016151">
    <property type="term" value="F:nickel cation binding"/>
    <property type="evidence" value="ECO:0007669"/>
    <property type="project" value="UniProtKB-UniRule"/>
</dbReference>
<gene>
    <name evidence="5" type="primary">hypA</name>
    <name evidence="6" type="ORF">ENE75_17510</name>
</gene>
<dbReference type="Gene3D" id="3.30.2320.80">
    <property type="match status" value="1"/>
</dbReference>
<keyword evidence="7" id="KW-1185">Reference proteome</keyword>
<comment type="caution">
    <text evidence="6">The sequence shown here is derived from an EMBL/GenBank/DDBJ whole genome shotgun (WGS) entry which is preliminary data.</text>
</comment>
<proteinExistence type="inferred from homology"/>
<evidence type="ECO:0000256" key="5">
    <source>
        <dbReference type="HAMAP-Rule" id="MF_00213"/>
    </source>
</evidence>
<dbReference type="Pfam" id="PF01155">
    <property type="entry name" value="HypA"/>
    <property type="match status" value="1"/>
</dbReference>
<name>A0A437JT45_9BURK</name>
<dbReference type="OrthoDB" id="288014at2"/>
<evidence type="ECO:0000256" key="1">
    <source>
        <dbReference type="ARBA" id="ARBA00010748"/>
    </source>
</evidence>
<dbReference type="PANTHER" id="PTHR34535:SF3">
    <property type="entry name" value="HYDROGENASE MATURATION FACTOR HYPA"/>
    <property type="match status" value="1"/>
</dbReference>
<evidence type="ECO:0000313" key="6">
    <source>
        <dbReference type="EMBL" id="RVT50107.1"/>
    </source>
</evidence>
<keyword evidence="4 5" id="KW-0862">Zinc</keyword>
<evidence type="ECO:0000256" key="4">
    <source>
        <dbReference type="ARBA" id="ARBA00022833"/>
    </source>
</evidence>
<dbReference type="InterPro" id="IPR020538">
    <property type="entry name" value="Hydgase_Ni_incorp_HypA/HybF_CS"/>
</dbReference>